<dbReference type="InterPro" id="IPR036163">
    <property type="entry name" value="HMA_dom_sf"/>
</dbReference>
<sequence length="71" mass="7848">MTILKESYPVLGIECASCVKKIESVLNKTEGVINVGVNFASEKILVEYDDEKISLTELANVLKKIGYELIT</sequence>
<feature type="domain" description="HMA" evidence="2">
    <location>
        <begin position="4"/>
        <end position="70"/>
    </location>
</feature>
<evidence type="ECO:0000259" key="2">
    <source>
        <dbReference type="PROSITE" id="PS50846"/>
    </source>
</evidence>
<dbReference type="PROSITE" id="PS50846">
    <property type="entry name" value="HMA_2"/>
    <property type="match status" value="1"/>
</dbReference>
<keyword evidence="1" id="KW-0479">Metal-binding</keyword>
<dbReference type="AlphaFoldDB" id="X1FBE2"/>
<evidence type="ECO:0000256" key="1">
    <source>
        <dbReference type="ARBA" id="ARBA00022723"/>
    </source>
</evidence>
<dbReference type="SUPFAM" id="SSF55008">
    <property type="entry name" value="HMA, heavy metal-associated domain"/>
    <property type="match status" value="1"/>
</dbReference>
<accession>X1FBE2</accession>
<dbReference type="EMBL" id="BARU01000078">
    <property type="protein sequence ID" value="GAH26724.1"/>
    <property type="molecule type" value="Genomic_DNA"/>
</dbReference>
<reference evidence="3" key="1">
    <citation type="journal article" date="2014" name="Front. Microbiol.">
        <title>High frequency of phylogenetically diverse reductive dehalogenase-homologous genes in deep subseafloor sedimentary metagenomes.</title>
        <authorList>
            <person name="Kawai M."/>
            <person name="Futagami T."/>
            <person name="Toyoda A."/>
            <person name="Takaki Y."/>
            <person name="Nishi S."/>
            <person name="Hori S."/>
            <person name="Arai W."/>
            <person name="Tsubouchi T."/>
            <person name="Morono Y."/>
            <person name="Uchiyama I."/>
            <person name="Ito T."/>
            <person name="Fujiyama A."/>
            <person name="Inagaki F."/>
            <person name="Takami H."/>
        </authorList>
    </citation>
    <scope>NUCLEOTIDE SEQUENCE</scope>
    <source>
        <strain evidence="3">Expedition CK06-06</strain>
    </source>
</reference>
<dbReference type="InterPro" id="IPR017969">
    <property type="entry name" value="Heavy-metal-associated_CS"/>
</dbReference>
<dbReference type="FunFam" id="3.30.70.100:FF:000005">
    <property type="entry name" value="Copper-exporting P-type ATPase A"/>
    <property type="match status" value="1"/>
</dbReference>
<dbReference type="CDD" id="cd00371">
    <property type="entry name" value="HMA"/>
    <property type="match status" value="1"/>
</dbReference>
<dbReference type="InterPro" id="IPR006121">
    <property type="entry name" value="HMA_dom"/>
</dbReference>
<gene>
    <name evidence="3" type="ORF">S03H2_00435</name>
</gene>
<proteinExistence type="predicted"/>
<dbReference type="Pfam" id="PF00403">
    <property type="entry name" value="HMA"/>
    <property type="match status" value="1"/>
</dbReference>
<protein>
    <recommendedName>
        <fullName evidence="2">HMA domain-containing protein</fullName>
    </recommendedName>
</protein>
<evidence type="ECO:0000313" key="3">
    <source>
        <dbReference type="EMBL" id="GAH26724.1"/>
    </source>
</evidence>
<comment type="caution">
    <text evidence="3">The sequence shown here is derived from an EMBL/GenBank/DDBJ whole genome shotgun (WGS) entry which is preliminary data.</text>
</comment>
<name>X1FBE2_9ZZZZ</name>
<dbReference type="PANTHER" id="PTHR46594:SF4">
    <property type="entry name" value="P-TYPE CATION-TRANSPORTING ATPASE"/>
    <property type="match status" value="1"/>
</dbReference>
<organism evidence="3">
    <name type="scientific">marine sediment metagenome</name>
    <dbReference type="NCBI Taxonomy" id="412755"/>
    <lineage>
        <taxon>unclassified sequences</taxon>
        <taxon>metagenomes</taxon>
        <taxon>ecological metagenomes</taxon>
    </lineage>
</organism>
<dbReference type="PANTHER" id="PTHR46594">
    <property type="entry name" value="P-TYPE CATION-TRANSPORTING ATPASE"/>
    <property type="match status" value="1"/>
</dbReference>
<dbReference type="PROSITE" id="PS01047">
    <property type="entry name" value="HMA_1"/>
    <property type="match status" value="1"/>
</dbReference>
<dbReference type="GO" id="GO:0046872">
    <property type="term" value="F:metal ion binding"/>
    <property type="evidence" value="ECO:0007669"/>
    <property type="project" value="UniProtKB-KW"/>
</dbReference>
<dbReference type="Gene3D" id="3.30.70.100">
    <property type="match status" value="1"/>
</dbReference>